<name>A0ABU7DEW7_9TELE</name>
<accession>A0ABU7DEW7</accession>
<gene>
    <name evidence="1" type="ORF">CHARACLAT_008848</name>
</gene>
<evidence type="ECO:0000313" key="2">
    <source>
        <dbReference type="Proteomes" id="UP001352852"/>
    </source>
</evidence>
<reference evidence="1 2" key="1">
    <citation type="submission" date="2021-06" db="EMBL/GenBank/DDBJ databases">
        <authorList>
            <person name="Palmer J.M."/>
        </authorList>
    </citation>
    <scope>NUCLEOTIDE SEQUENCE [LARGE SCALE GENOMIC DNA]</scope>
    <source>
        <strain evidence="1 2">CL_MEX2019</strain>
        <tissue evidence="1">Muscle</tissue>
    </source>
</reference>
<proteinExistence type="predicted"/>
<organism evidence="1 2">
    <name type="scientific">Characodon lateralis</name>
    <dbReference type="NCBI Taxonomy" id="208331"/>
    <lineage>
        <taxon>Eukaryota</taxon>
        <taxon>Metazoa</taxon>
        <taxon>Chordata</taxon>
        <taxon>Craniata</taxon>
        <taxon>Vertebrata</taxon>
        <taxon>Euteleostomi</taxon>
        <taxon>Actinopterygii</taxon>
        <taxon>Neopterygii</taxon>
        <taxon>Teleostei</taxon>
        <taxon>Neoteleostei</taxon>
        <taxon>Acanthomorphata</taxon>
        <taxon>Ovalentaria</taxon>
        <taxon>Atherinomorphae</taxon>
        <taxon>Cyprinodontiformes</taxon>
        <taxon>Goodeidae</taxon>
        <taxon>Characodon</taxon>
    </lineage>
</organism>
<evidence type="ECO:0000313" key="1">
    <source>
        <dbReference type="EMBL" id="MED6273666.1"/>
    </source>
</evidence>
<dbReference type="Proteomes" id="UP001352852">
    <property type="component" value="Unassembled WGS sequence"/>
</dbReference>
<protein>
    <submittedName>
        <fullName evidence="1">Uncharacterized protein</fullName>
    </submittedName>
</protein>
<keyword evidence="2" id="KW-1185">Reference proteome</keyword>
<comment type="caution">
    <text evidence="1">The sequence shown here is derived from an EMBL/GenBank/DDBJ whole genome shotgun (WGS) entry which is preliminary data.</text>
</comment>
<sequence length="109" mass="11938">MHSSHQSRRYTSSATLLVTKSVLVLSCSLHWKTAFAYKSIARCFAPFCSLLVAPSLSPSLLFLSASLPGNPHFYSPQDFVFSASLLPKFISVRASSSTFRASFTPLAFI</sequence>
<dbReference type="EMBL" id="JAHUTJ010025117">
    <property type="protein sequence ID" value="MED6273666.1"/>
    <property type="molecule type" value="Genomic_DNA"/>
</dbReference>